<dbReference type="GO" id="GO:0008237">
    <property type="term" value="F:metallopeptidase activity"/>
    <property type="evidence" value="ECO:0007669"/>
    <property type="project" value="InterPro"/>
</dbReference>
<dbReference type="PANTHER" id="PTHR36507">
    <property type="entry name" value="BLL1555 PROTEIN"/>
    <property type="match status" value="1"/>
</dbReference>
<keyword evidence="2" id="KW-0186">Copper</keyword>
<feature type="domain" description="Blue (type 1) copper" evidence="3">
    <location>
        <begin position="852"/>
        <end position="927"/>
    </location>
</feature>
<dbReference type="InterPro" id="IPR000923">
    <property type="entry name" value="BlueCu_1"/>
</dbReference>
<protein>
    <submittedName>
        <fullName evidence="4">Blue (Type1) copper domain-containing protein</fullName>
    </submittedName>
</protein>
<dbReference type="SUPFAM" id="SSF49899">
    <property type="entry name" value="Concanavalin A-like lectins/glucanases"/>
    <property type="match status" value="1"/>
</dbReference>
<evidence type="ECO:0000256" key="2">
    <source>
        <dbReference type="ARBA" id="ARBA00023008"/>
    </source>
</evidence>
<dbReference type="InterPro" id="IPR013320">
    <property type="entry name" value="ConA-like_dom_sf"/>
</dbReference>
<dbReference type="GO" id="GO:0005507">
    <property type="term" value="F:copper ion binding"/>
    <property type="evidence" value="ECO:0007669"/>
    <property type="project" value="InterPro"/>
</dbReference>
<sequence>MVVQQTVNGDSITEVSAGGLAYFTTSLATNSTGNAFVTIFVQDANETALGVGHFKSVIAVGDSDITLGFRMPSDAISGDANVYVNIWTDETDAAVSITDEVTASIEIIALDPSTDNLGDFFVAMTGFPTFDGFTSGATPDGASPYDIIDNAVDFWKGNPDAYLTQIYTLPNGDVLYGTIQPDTFNMWHEDCPHCLGHSINSYAESKVPFGDDFFTDLEFNPVSSLDAANLQIHWVIEFTDYALGHAPLSTQEDLQMDVIYLEIGRTDDYGSWQPWSTGYLIDTMAHELGHVIGFAHDGNPNSLMYGGEGAGAPAINKEYGTVELTKEIPGGGSWSITAFTSRDATNFNYHVSTDNEAGFNVYFVPDLETAEAQYESSQQIDSYPGCFVEDVMSTGTLSCNNVEMGSGLFITVPLTDETEQTLTDVTVKLQENFDGFQTLSNVATTREAPIMTTATQSSRVELLEVSEVEVEHESVFIDGTNFLEIPDITLAQDTVEFSIVGWIEPDFSKGSQDLTIVSKYESFKLYLLKESFQIQDGKTSIVPATLNFSVYDGTKWYTIHGNTEISEDWHQVAAVVDGSVATLYLDGKLEGKIKLEKDVPLGYSLEAGKCQQKSCIVDVKMSTSDNEIVVGAYVTKKMIKTCCDDDGFITYVPSWTPVDNFAGVVSSIERFSDAFRENQILKLYERDKNYFEKGISIDFVSIGTESPALPDSECLDLAKERGLEALVQVAHTLVCQFPFNAVIPLNSSILWMETLPSVSGPYHMMRSVDNLFASTSASFALMDFKEPEFTYGAYEYVDDLNKSLTGKIIIAKPLESSSKISTLPQGFSVTLDSINISRGSAGPDCGIDNSCYEPFAVSVDVRKKVTWKNIDMFSHTVTSGTPEDGPDGVFDSGLIPAIGYFSHTFYETGIYDYYCTFHPWMQGMVAVGEI</sequence>
<dbReference type="Pfam" id="PF13385">
    <property type="entry name" value="Laminin_G_3"/>
    <property type="match status" value="1"/>
</dbReference>
<dbReference type="Gene3D" id="3.40.390.10">
    <property type="entry name" value="Collagenase (Catalytic Domain)"/>
    <property type="match status" value="1"/>
</dbReference>
<accession>A0A075I0Q1</accession>
<reference evidence="4" key="1">
    <citation type="journal article" date="2014" name="Genome Biol. Evol.">
        <title>Pangenome evidence for extensive interdomain horizontal transfer affecting lineage core and shell genes in uncultured planktonic thaumarchaeota and euryarchaeota.</title>
        <authorList>
            <person name="Deschamps P."/>
            <person name="Zivanovic Y."/>
            <person name="Moreira D."/>
            <person name="Rodriguez-Valera F."/>
            <person name="Lopez-Garcia P."/>
        </authorList>
    </citation>
    <scope>NUCLEOTIDE SEQUENCE</scope>
</reference>
<dbReference type="GO" id="GO:0009055">
    <property type="term" value="F:electron transfer activity"/>
    <property type="evidence" value="ECO:0007669"/>
    <property type="project" value="InterPro"/>
</dbReference>
<keyword evidence="1" id="KW-0479">Metal-binding</keyword>
<name>A0A075I0Q1_9ARCH</name>
<dbReference type="Gene3D" id="2.60.40.420">
    <property type="entry name" value="Cupredoxins - blue copper proteins"/>
    <property type="match status" value="1"/>
</dbReference>
<organism evidence="4">
    <name type="scientific">uncultured marine thaumarchaeote SAT1000_04_F07</name>
    <dbReference type="NCBI Taxonomy" id="1456355"/>
    <lineage>
        <taxon>Archaea</taxon>
        <taxon>Nitrososphaerota</taxon>
        <taxon>environmental samples</taxon>
    </lineage>
</organism>
<dbReference type="InterPro" id="IPR024079">
    <property type="entry name" value="MetalloPept_cat_dom_sf"/>
</dbReference>
<proteinExistence type="predicted"/>
<evidence type="ECO:0000259" key="3">
    <source>
        <dbReference type="Pfam" id="PF00127"/>
    </source>
</evidence>
<evidence type="ECO:0000313" key="4">
    <source>
        <dbReference type="EMBL" id="AIF21400.1"/>
    </source>
</evidence>
<dbReference type="Pfam" id="PF00127">
    <property type="entry name" value="Copper-bind"/>
    <property type="match status" value="1"/>
</dbReference>
<dbReference type="PANTHER" id="PTHR36507:SF1">
    <property type="entry name" value="BLL1555 PROTEIN"/>
    <property type="match status" value="1"/>
</dbReference>
<dbReference type="SUPFAM" id="SSF55486">
    <property type="entry name" value="Metalloproteases ('zincins'), catalytic domain"/>
    <property type="match status" value="2"/>
</dbReference>
<dbReference type="InterPro" id="IPR008972">
    <property type="entry name" value="Cupredoxin"/>
</dbReference>
<dbReference type="Gene3D" id="2.60.120.200">
    <property type="match status" value="1"/>
</dbReference>
<dbReference type="EMBL" id="KF901190">
    <property type="protein sequence ID" value="AIF21400.1"/>
    <property type="molecule type" value="Genomic_DNA"/>
</dbReference>
<dbReference type="AlphaFoldDB" id="A0A075I0Q1"/>
<dbReference type="SUPFAM" id="SSF49503">
    <property type="entry name" value="Cupredoxins"/>
    <property type="match status" value="1"/>
</dbReference>
<evidence type="ECO:0000256" key="1">
    <source>
        <dbReference type="ARBA" id="ARBA00022723"/>
    </source>
</evidence>
<dbReference type="InterPro" id="IPR052721">
    <property type="entry name" value="ET_Amicyanin"/>
</dbReference>